<evidence type="ECO:0000256" key="7">
    <source>
        <dbReference type="SAM" id="Phobius"/>
    </source>
</evidence>
<dbReference type="Proteomes" id="UP000261031">
    <property type="component" value="Unassembled WGS sequence"/>
</dbReference>
<dbReference type="AlphaFoldDB" id="A0A3E5AVA5"/>
<evidence type="ECO:0000313" key="10">
    <source>
        <dbReference type="EMBL" id="RGP04525.1"/>
    </source>
</evidence>
<evidence type="ECO:0000259" key="9">
    <source>
        <dbReference type="Pfam" id="PF21088"/>
    </source>
</evidence>
<name>A0A3E5AVA5_BIFPS</name>
<evidence type="ECO:0000256" key="6">
    <source>
        <dbReference type="ARBA" id="ARBA00023136"/>
    </source>
</evidence>
<comment type="similarity">
    <text evidence="2">Belongs to the MscS (TC 1.A.23) family.</text>
</comment>
<evidence type="ECO:0000256" key="4">
    <source>
        <dbReference type="ARBA" id="ARBA00022692"/>
    </source>
</evidence>
<dbReference type="Gene3D" id="1.10.287.1260">
    <property type="match status" value="1"/>
</dbReference>
<keyword evidence="6 7" id="KW-0472">Membrane</keyword>
<feature type="domain" description="Mechanosensitive ion channel transmembrane helices 2/3" evidence="9">
    <location>
        <begin position="70"/>
        <end position="112"/>
    </location>
</feature>
<comment type="subcellular location">
    <subcellularLocation>
        <location evidence="1">Cell membrane</location>
        <topology evidence="1">Multi-pass membrane protein</topology>
    </subcellularLocation>
</comment>
<dbReference type="PANTHER" id="PTHR30221">
    <property type="entry name" value="SMALL-CONDUCTANCE MECHANOSENSITIVE CHANNEL"/>
    <property type="match status" value="1"/>
</dbReference>
<feature type="transmembrane region" description="Helical" evidence="7">
    <location>
        <begin position="32"/>
        <end position="53"/>
    </location>
</feature>
<feature type="domain" description="Mechanosensitive ion channel MscS" evidence="8">
    <location>
        <begin position="113"/>
        <end position="174"/>
    </location>
</feature>
<keyword evidence="4 7" id="KW-0812">Transmembrane</keyword>
<accession>A0A3E5AVA5</accession>
<evidence type="ECO:0000259" key="8">
    <source>
        <dbReference type="Pfam" id="PF00924"/>
    </source>
</evidence>
<dbReference type="Gene3D" id="2.30.30.60">
    <property type="match status" value="1"/>
</dbReference>
<gene>
    <name evidence="11" type="ORF">DXA22_04705</name>
    <name evidence="10" type="ORF">DXA79_01165</name>
</gene>
<comment type="caution">
    <text evidence="11">The sequence shown here is derived from an EMBL/GenBank/DDBJ whole genome shotgun (WGS) entry which is preliminary data.</text>
</comment>
<protein>
    <submittedName>
        <fullName evidence="11">Mechanosensitive ion channel family protein</fullName>
    </submittedName>
</protein>
<dbReference type="InterPro" id="IPR011014">
    <property type="entry name" value="MscS_channel_TM-2"/>
</dbReference>
<dbReference type="GO" id="GO:0005886">
    <property type="term" value="C:plasma membrane"/>
    <property type="evidence" value="ECO:0007669"/>
    <property type="project" value="UniProtKB-SubCell"/>
</dbReference>
<dbReference type="SUPFAM" id="SSF50182">
    <property type="entry name" value="Sm-like ribonucleoproteins"/>
    <property type="match status" value="1"/>
</dbReference>
<dbReference type="InterPro" id="IPR010920">
    <property type="entry name" value="LSM_dom_sf"/>
</dbReference>
<dbReference type="InterPro" id="IPR023408">
    <property type="entry name" value="MscS_beta-dom_sf"/>
</dbReference>
<evidence type="ECO:0000313" key="11">
    <source>
        <dbReference type="EMBL" id="RGY77045.1"/>
    </source>
</evidence>
<reference evidence="12 13" key="1">
    <citation type="submission" date="2018-08" db="EMBL/GenBank/DDBJ databases">
        <title>A genome reference for cultivated species of the human gut microbiota.</title>
        <authorList>
            <person name="Zou Y."/>
            <person name="Xue W."/>
            <person name="Luo G."/>
        </authorList>
    </citation>
    <scope>NUCLEOTIDE SEQUENCE [LARGE SCALE GENOMIC DNA]</scope>
    <source>
        <strain evidence="11 13">CF01-1</strain>
        <strain evidence="10 12">OF05-12</strain>
    </source>
</reference>
<dbReference type="EMBL" id="QSDK01000005">
    <property type="protein sequence ID" value="RGY77045.1"/>
    <property type="molecule type" value="Genomic_DNA"/>
</dbReference>
<dbReference type="OrthoDB" id="9775207at2"/>
<dbReference type="GO" id="GO:0008381">
    <property type="term" value="F:mechanosensitive monoatomic ion channel activity"/>
    <property type="evidence" value="ECO:0007669"/>
    <property type="project" value="InterPro"/>
</dbReference>
<feature type="transmembrane region" description="Helical" evidence="7">
    <location>
        <begin position="91"/>
        <end position="111"/>
    </location>
</feature>
<dbReference type="SUPFAM" id="SSF82861">
    <property type="entry name" value="Mechanosensitive channel protein MscS (YggB), transmembrane region"/>
    <property type="match status" value="1"/>
</dbReference>
<evidence type="ECO:0000313" key="13">
    <source>
        <dbReference type="Proteomes" id="UP000284163"/>
    </source>
</evidence>
<evidence type="ECO:0000256" key="3">
    <source>
        <dbReference type="ARBA" id="ARBA00022475"/>
    </source>
</evidence>
<dbReference type="Proteomes" id="UP000284163">
    <property type="component" value="Unassembled WGS sequence"/>
</dbReference>
<dbReference type="PANTHER" id="PTHR30221:SF1">
    <property type="entry name" value="SMALL-CONDUCTANCE MECHANOSENSITIVE CHANNEL"/>
    <property type="match status" value="1"/>
</dbReference>
<keyword evidence="5 7" id="KW-1133">Transmembrane helix</keyword>
<dbReference type="InterPro" id="IPR011066">
    <property type="entry name" value="MscS_channel_C_sf"/>
</dbReference>
<proteinExistence type="inferred from homology"/>
<evidence type="ECO:0000256" key="5">
    <source>
        <dbReference type="ARBA" id="ARBA00022989"/>
    </source>
</evidence>
<dbReference type="InterPro" id="IPR049142">
    <property type="entry name" value="MS_channel_1st"/>
</dbReference>
<dbReference type="SUPFAM" id="SSF82689">
    <property type="entry name" value="Mechanosensitive channel protein MscS (YggB), C-terminal domain"/>
    <property type="match status" value="1"/>
</dbReference>
<dbReference type="InterPro" id="IPR006685">
    <property type="entry name" value="MscS_channel_2nd"/>
</dbReference>
<dbReference type="EMBL" id="QSWD01000001">
    <property type="protein sequence ID" value="RGP04525.1"/>
    <property type="molecule type" value="Genomic_DNA"/>
</dbReference>
<organism evidence="11 13">
    <name type="scientific">Bifidobacterium pseudocatenulatum</name>
    <dbReference type="NCBI Taxonomy" id="28026"/>
    <lineage>
        <taxon>Bacteria</taxon>
        <taxon>Bacillati</taxon>
        <taxon>Actinomycetota</taxon>
        <taxon>Actinomycetes</taxon>
        <taxon>Bifidobacteriales</taxon>
        <taxon>Bifidobacteriaceae</taxon>
        <taxon>Bifidobacterium</taxon>
    </lineage>
</organism>
<evidence type="ECO:0000256" key="1">
    <source>
        <dbReference type="ARBA" id="ARBA00004651"/>
    </source>
</evidence>
<feature type="transmembrane region" description="Helical" evidence="7">
    <location>
        <begin position="65"/>
        <end position="85"/>
    </location>
</feature>
<evidence type="ECO:0000256" key="2">
    <source>
        <dbReference type="ARBA" id="ARBA00008017"/>
    </source>
</evidence>
<dbReference type="Pfam" id="PF21088">
    <property type="entry name" value="MS_channel_1st"/>
    <property type="match status" value="1"/>
</dbReference>
<keyword evidence="3" id="KW-1003">Cell membrane</keyword>
<dbReference type="Pfam" id="PF00924">
    <property type="entry name" value="MS_channel_2nd"/>
    <property type="match status" value="1"/>
</dbReference>
<sequence>MHANQTYEGTLQNTMEPIGIVVDWLKTNSGKIILLIVVALLAAVIDKALTRIVSKVLDRSQVPNASIFINILRAVVWTLAVGTVLQPVFGINPTTIFTALGIGGLAVSLGMKDTIANIIGGFGLMLGRVIQPGDLVNVAGTDGVVEDINWRQTVVRERNGNVKIIPNSILNTASLEKLNPSNEMLVRVPFTAKAGTDIDEMTRQVVQAVQRDTADLADPRFPPKVRLTGYSPYGINVEVCAYAKPESLLPDMINAVARSIANADFLENRAINKES</sequence>
<dbReference type="InterPro" id="IPR045275">
    <property type="entry name" value="MscS_archaea/bacteria_type"/>
</dbReference>
<evidence type="ECO:0000313" key="12">
    <source>
        <dbReference type="Proteomes" id="UP000261031"/>
    </source>
</evidence>